<dbReference type="Pfam" id="PF05685">
    <property type="entry name" value="Uma2"/>
    <property type="match status" value="1"/>
</dbReference>
<dbReference type="PANTHER" id="PTHR34107">
    <property type="entry name" value="SLL0198 PROTEIN-RELATED"/>
    <property type="match status" value="1"/>
</dbReference>
<evidence type="ECO:0000313" key="3">
    <source>
        <dbReference type="Proteomes" id="UP000408482"/>
    </source>
</evidence>
<dbReference type="InterPro" id="IPR012296">
    <property type="entry name" value="Nuclease_put_TT1808"/>
</dbReference>
<proteinExistence type="predicted"/>
<sequence length="181" mass="20963">MLLLKEEIYTIDDIYALPEGERAELIDGHMYMMAPPSRRHQKISMELSSVIREYIRFHKGKCEVYAAPFAVYLDEKSNTYVEPDISVICDPHKLDDRGCNGAPDWIIEIVSPSSKKMDYLLKLLKYRSCGVKEYWIVDPEKDRVIVYNFTGDESINEYTLEDSVKAGIYEELVIDFGSMEL</sequence>
<dbReference type="RefSeq" id="WP_144094826.1">
    <property type="nucleotide sequence ID" value="NZ_CABHMX010000023.1"/>
</dbReference>
<dbReference type="InterPro" id="IPR011335">
    <property type="entry name" value="Restrct_endonuc-II-like"/>
</dbReference>
<name>A0A564W771_9FIRM</name>
<dbReference type="SUPFAM" id="SSF52980">
    <property type="entry name" value="Restriction endonuclease-like"/>
    <property type="match status" value="1"/>
</dbReference>
<accession>A0A564W771</accession>
<dbReference type="InterPro" id="IPR008538">
    <property type="entry name" value="Uma2"/>
</dbReference>
<evidence type="ECO:0000259" key="1">
    <source>
        <dbReference type="Pfam" id="PF05685"/>
    </source>
</evidence>
<dbReference type="Proteomes" id="UP000408482">
    <property type="component" value="Unassembled WGS sequence"/>
</dbReference>
<gene>
    <name evidence="2" type="ORF">RSSSTS7063_00839</name>
</gene>
<dbReference type="Gene3D" id="3.90.1570.10">
    <property type="entry name" value="tt1808, chain A"/>
    <property type="match status" value="1"/>
</dbReference>
<dbReference type="AlphaFoldDB" id="A0A564W771"/>
<evidence type="ECO:0000313" key="2">
    <source>
        <dbReference type="EMBL" id="VUX40237.1"/>
    </source>
</evidence>
<dbReference type="PANTHER" id="PTHR34107:SF4">
    <property type="entry name" value="SLL1222 PROTEIN"/>
    <property type="match status" value="1"/>
</dbReference>
<organism evidence="2 3">
    <name type="scientific">Blautia luti</name>
    <dbReference type="NCBI Taxonomy" id="89014"/>
    <lineage>
        <taxon>Bacteria</taxon>
        <taxon>Bacillati</taxon>
        <taxon>Bacillota</taxon>
        <taxon>Clostridia</taxon>
        <taxon>Lachnospirales</taxon>
        <taxon>Lachnospiraceae</taxon>
        <taxon>Blautia</taxon>
    </lineage>
</organism>
<dbReference type="CDD" id="cd06260">
    <property type="entry name" value="DUF820-like"/>
    <property type="match status" value="1"/>
</dbReference>
<keyword evidence="3" id="KW-1185">Reference proteome</keyword>
<reference evidence="2 3" key="1">
    <citation type="submission" date="2019-07" db="EMBL/GenBank/DDBJ databases">
        <authorList>
            <person name="Hibberd C M."/>
            <person name="Gehrig L. J."/>
            <person name="Chang H.-W."/>
            <person name="Venkatesh S."/>
        </authorList>
    </citation>
    <scope>NUCLEOTIDE SEQUENCE [LARGE SCALE GENOMIC DNA]</scope>
    <source>
        <strain evidence="2">Blautia_luti_SSTS_Bg7063</strain>
    </source>
</reference>
<dbReference type="EMBL" id="CABHNW010000142">
    <property type="protein sequence ID" value="VUX40237.1"/>
    <property type="molecule type" value="Genomic_DNA"/>
</dbReference>
<feature type="domain" description="Putative restriction endonuclease" evidence="1">
    <location>
        <begin position="13"/>
        <end position="150"/>
    </location>
</feature>
<protein>
    <recommendedName>
        <fullName evidence="1">Putative restriction endonuclease domain-containing protein</fullName>
    </recommendedName>
</protein>